<accession>A0ABP2DNM0</accession>
<protein>
    <recommendedName>
        <fullName evidence="3">Transposase</fullName>
    </recommendedName>
</protein>
<keyword evidence="2" id="KW-1185">Reference proteome</keyword>
<dbReference type="Proteomes" id="UP000003394">
    <property type="component" value="Unassembled WGS sequence"/>
</dbReference>
<dbReference type="EMBL" id="ACFT01000008">
    <property type="protein sequence ID" value="EEF15951.1"/>
    <property type="molecule type" value="Genomic_DNA"/>
</dbReference>
<gene>
    <name evidence="1" type="ORF">AM202_0281</name>
</gene>
<sequence>MEYTYRKQTLSELAIRYKCSPKTIQRRLKEHQVNQHKFTPKIVVLLIDTTCWKRHFGLMLFKDPISGDSLLKYLVSRETNALYLKGISELEKQGYRILAVVCDGRRHLMQKLRKYPVQLCQYHQIKIIQRYLPNNAKHPSARDLRLITSMIPQITETQLRDFLAQWLAKWQDYYDERTFNPETGKSQYTHRRLRSAYRSLMNNLPYLFTYQKYPNLGIPNTSNLIKGQFGHLKRLLGNHRGMNLTQKLKMIDEILGV</sequence>
<evidence type="ECO:0000313" key="2">
    <source>
        <dbReference type="Proteomes" id="UP000003394"/>
    </source>
</evidence>
<name>A0ABP2DNM0_9PAST</name>
<evidence type="ECO:0008006" key="3">
    <source>
        <dbReference type="Google" id="ProtNLM"/>
    </source>
</evidence>
<comment type="caution">
    <text evidence="1">The sequence shown here is derived from an EMBL/GenBank/DDBJ whole genome shotgun (WGS) entry which is preliminary data.</text>
</comment>
<evidence type="ECO:0000313" key="1">
    <source>
        <dbReference type="EMBL" id="EEF15951.1"/>
    </source>
</evidence>
<proteinExistence type="predicted"/>
<reference evidence="1 2" key="1">
    <citation type="journal article" date="2010" name="Vet. Microbiol.">
        <title>Production of haemolysins by strains of the Actinobacillus minor/porcitonsillarum complex.</title>
        <authorList>
            <person name="Arya G."/>
            <person name="Niven D.F."/>
        </authorList>
    </citation>
    <scope>NUCLEOTIDE SEQUENCE [LARGE SCALE GENOMIC DNA]</scope>
    <source>
        <strain evidence="2">strain 202</strain>
    </source>
</reference>
<organism evidence="1 2">
    <name type="scientific">Actinobacillus minor 202</name>
    <dbReference type="NCBI Taxonomy" id="591023"/>
    <lineage>
        <taxon>Bacteria</taxon>
        <taxon>Pseudomonadati</taxon>
        <taxon>Pseudomonadota</taxon>
        <taxon>Gammaproteobacteria</taxon>
        <taxon>Pasteurellales</taxon>
        <taxon>Pasteurellaceae</taxon>
        <taxon>Actinobacillus</taxon>
    </lineage>
</organism>